<dbReference type="GO" id="GO:1904262">
    <property type="term" value="P:negative regulation of TORC1 signaling"/>
    <property type="evidence" value="ECO:0007669"/>
    <property type="project" value="TreeGrafter"/>
</dbReference>
<evidence type="ECO:0000313" key="2">
    <source>
        <dbReference type="EMBL" id="KAA3678000.1"/>
    </source>
</evidence>
<proteinExistence type="predicted"/>
<dbReference type="Proteomes" id="UP000324629">
    <property type="component" value="Unassembled WGS sequence"/>
</dbReference>
<dbReference type="InterPro" id="IPR036390">
    <property type="entry name" value="WH_DNA-bd_sf"/>
</dbReference>
<gene>
    <name evidence="2" type="ORF">DEA37_0003416</name>
</gene>
<feature type="non-terminal residue" evidence="2">
    <location>
        <position position="414"/>
    </location>
</feature>
<feature type="domain" description="DEP" evidence="1">
    <location>
        <begin position="303"/>
        <end position="381"/>
    </location>
</feature>
<dbReference type="PANTHER" id="PTHR13179">
    <property type="entry name" value="DEP DOMAIN CONTAINING PROTEIN 5"/>
    <property type="match status" value="1"/>
</dbReference>
<dbReference type="PROSITE" id="PS50186">
    <property type="entry name" value="DEP"/>
    <property type="match status" value="1"/>
</dbReference>
<dbReference type="GO" id="GO:0005765">
    <property type="term" value="C:lysosomal membrane"/>
    <property type="evidence" value="ECO:0007669"/>
    <property type="project" value="TreeGrafter"/>
</dbReference>
<sequence length="414" mass="45996">MDIDREVFELFIHFPSSDVAYEHTGVTCFKLSVGRLFHSISLEEDSIRLTSYRPRIEDDPISLEYKYSLQVPDALSYHLRRTVFNNNSLTVLNWSYLDNYVCARGVSDSYVLNPSLKFWRSRFMLVPIYTNETKRLSDAIKESLNSNGSRVLCDVYESDYGSLDRKKFCEKFLSFLEIVNRVRRVPTSSGKMSRQDISGVNKTKQLGSNSPSFTSSVGSAVVTQRSSNFSQAVTVSTEALPLIEESLNTTSNFVGSIVPSSDSMVGTVCPVGSTFTPVSTIVEPFLCSTNTPVHYVAFAMTDPHNGLPFVSNVNTAVLPERTFLAFDATVWVINRFADVHTVDQAVGYLQMLLKAGWICHTSGNPNHAFVFGFHFYTLLIDAKPSAIDVPTALVDGSECMIHSTPVTPLPFASV</sequence>
<protein>
    <recommendedName>
        <fullName evidence="1">DEP domain-containing protein</fullName>
    </recommendedName>
</protein>
<dbReference type="Gene3D" id="1.10.10.10">
    <property type="entry name" value="Winged helix-like DNA-binding domain superfamily/Winged helix DNA-binding domain"/>
    <property type="match status" value="1"/>
</dbReference>
<reference evidence="2 3" key="1">
    <citation type="journal article" date="2019" name="Gigascience">
        <title>Whole-genome sequence of the oriental lung fluke Paragonimus westermani.</title>
        <authorList>
            <person name="Oey H."/>
            <person name="Zakrzewski M."/>
            <person name="Narain K."/>
            <person name="Devi K.R."/>
            <person name="Agatsuma T."/>
            <person name="Nawaratna S."/>
            <person name="Gobert G.N."/>
            <person name="Jones M.K."/>
            <person name="Ragan M.A."/>
            <person name="McManus D.P."/>
            <person name="Krause L."/>
        </authorList>
    </citation>
    <scope>NUCLEOTIDE SEQUENCE [LARGE SCALE GENOMIC DNA]</scope>
    <source>
        <strain evidence="2 3">IND2009</strain>
    </source>
</reference>
<dbReference type="InterPro" id="IPR000591">
    <property type="entry name" value="DEP_dom"/>
</dbReference>
<dbReference type="GO" id="GO:1990130">
    <property type="term" value="C:GATOR1 complex"/>
    <property type="evidence" value="ECO:0007669"/>
    <property type="project" value="TreeGrafter"/>
</dbReference>
<organism evidence="2 3">
    <name type="scientific">Paragonimus westermani</name>
    <dbReference type="NCBI Taxonomy" id="34504"/>
    <lineage>
        <taxon>Eukaryota</taxon>
        <taxon>Metazoa</taxon>
        <taxon>Spiralia</taxon>
        <taxon>Lophotrochozoa</taxon>
        <taxon>Platyhelminthes</taxon>
        <taxon>Trematoda</taxon>
        <taxon>Digenea</taxon>
        <taxon>Plagiorchiida</taxon>
        <taxon>Troglotremata</taxon>
        <taxon>Troglotrematidae</taxon>
        <taxon>Paragonimus</taxon>
    </lineage>
</organism>
<dbReference type="GO" id="GO:0010508">
    <property type="term" value="P:positive regulation of autophagy"/>
    <property type="evidence" value="ECO:0007669"/>
    <property type="project" value="TreeGrafter"/>
</dbReference>
<dbReference type="SUPFAM" id="SSF46785">
    <property type="entry name" value="Winged helix' DNA-binding domain"/>
    <property type="match status" value="1"/>
</dbReference>
<dbReference type="EMBL" id="QNGE01001259">
    <property type="protein sequence ID" value="KAA3678000.1"/>
    <property type="molecule type" value="Genomic_DNA"/>
</dbReference>
<dbReference type="InterPro" id="IPR036388">
    <property type="entry name" value="WH-like_DNA-bd_sf"/>
</dbReference>
<comment type="caution">
    <text evidence="2">The sequence shown here is derived from an EMBL/GenBank/DDBJ whole genome shotgun (WGS) entry which is preliminary data.</text>
</comment>
<dbReference type="SMART" id="SM00049">
    <property type="entry name" value="DEP"/>
    <property type="match status" value="1"/>
</dbReference>
<dbReference type="InterPro" id="IPR027244">
    <property type="entry name" value="IML1"/>
</dbReference>
<evidence type="ECO:0000259" key="1">
    <source>
        <dbReference type="PROSITE" id="PS50186"/>
    </source>
</evidence>
<accession>A0A5J4NS78</accession>
<dbReference type="GO" id="GO:0005096">
    <property type="term" value="F:GTPase activator activity"/>
    <property type="evidence" value="ECO:0007669"/>
    <property type="project" value="InterPro"/>
</dbReference>
<dbReference type="PANTHER" id="PTHR13179:SF8">
    <property type="entry name" value="GATOR COMPLEX PROTEIN DEPDC5"/>
    <property type="match status" value="1"/>
</dbReference>
<keyword evidence="3" id="KW-1185">Reference proteome</keyword>
<dbReference type="AlphaFoldDB" id="A0A5J4NS78"/>
<evidence type="ECO:0000313" key="3">
    <source>
        <dbReference type="Proteomes" id="UP000324629"/>
    </source>
</evidence>
<dbReference type="GO" id="GO:0034198">
    <property type="term" value="P:cellular response to amino acid starvation"/>
    <property type="evidence" value="ECO:0007669"/>
    <property type="project" value="TreeGrafter"/>
</dbReference>
<dbReference type="GO" id="GO:0035556">
    <property type="term" value="P:intracellular signal transduction"/>
    <property type="evidence" value="ECO:0007669"/>
    <property type="project" value="InterPro"/>
</dbReference>
<name>A0A5J4NS78_9TREM</name>